<dbReference type="InterPro" id="IPR045143">
    <property type="entry name" value="Spc25"/>
</dbReference>
<comment type="subunit">
    <text evidence="10">Component of the NDC80 complex.</text>
</comment>
<dbReference type="PANTHER" id="PTHR14281">
    <property type="entry name" value="KINETOCHORE PROTEIN SPC25-RELATED"/>
    <property type="match status" value="1"/>
</dbReference>
<evidence type="ECO:0000256" key="1">
    <source>
        <dbReference type="ARBA" id="ARBA00004584"/>
    </source>
</evidence>
<keyword evidence="6 10" id="KW-0498">Mitosis</keyword>
<comment type="caution">
    <text evidence="12">The sequence shown here is derived from an EMBL/GenBank/DDBJ whole genome shotgun (WGS) entry which is preliminary data.</text>
</comment>
<organism evidence="12 13">
    <name type="scientific">Caerostris extrusa</name>
    <name type="common">Bark spider</name>
    <name type="synonym">Caerostris bankana</name>
    <dbReference type="NCBI Taxonomy" id="172846"/>
    <lineage>
        <taxon>Eukaryota</taxon>
        <taxon>Metazoa</taxon>
        <taxon>Ecdysozoa</taxon>
        <taxon>Arthropoda</taxon>
        <taxon>Chelicerata</taxon>
        <taxon>Arachnida</taxon>
        <taxon>Araneae</taxon>
        <taxon>Araneomorphae</taxon>
        <taxon>Entelegynae</taxon>
        <taxon>Araneoidea</taxon>
        <taxon>Araneidae</taxon>
        <taxon>Caerostris</taxon>
    </lineage>
</organism>
<dbReference type="Pfam" id="PF08234">
    <property type="entry name" value="Spindle_Spc25"/>
    <property type="match status" value="1"/>
</dbReference>
<dbReference type="GO" id="GO:0005634">
    <property type="term" value="C:nucleus"/>
    <property type="evidence" value="ECO:0007669"/>
    <property type="project" value="UniProtKB-SubCell"/>
</dbReference>
<dbReference type="Proteomes" id="UP001054945">
    <property type="component" value="Unassembled WGS sequence"/>
</dbReference>
<dbReference type="GO" id="GO:0007059">
    <property type="term" value="P:chromosome segregation"/>
    <property type="evidence" value="ECO:0007669"/>
    <property type="project" value="InterPro"/>
</dbReference>
<evidence type="ECO:0000256" key="7">
    <source>
        <dbReference type="ARBA" id="ARBA00023054"/>
    </source>
</evidence>
<keyword evidence="5 10" id="KW-0132">Cell division</keyword>
<evidence type="ECO:0000256" key="8">
    <source>
        <dbReference type="ARBA" id="ARBA00023306"/>
    </source>
</evidence>
<dbReference type="Gene3D" id="3.30.457.50">
    <property type="entry name" value="Chromosome segregation protein Spc25"/>
    <property type="match status" value="1"/>
</dbReference>
<keyword evidence="7" id="KW-0175">Coiled coil</keyword>
<dbReference type="InterPro" id="IPR013255">
    <property type="entry name" value="Spc25_C"/>
</dbReference>
<evidence type="ECO:0000256" key="4">
    <source>
        <dbReference type="ARBA" id="ARBA00022454"/>
    </source>
</evidence>
<protein>
    <recommendedName>
        <fullName evidence="3 10">Kinetochore protein SPC25</fullName>
    </recommendedName>
</protein>
<dbReference type="GO" id="GO:0031262">
    <property type="term" value="C:Ndc80 complex"/>
    <property type="evidence" value="ECO:0007669"/>
    <property type="project" value="InterPro"/>
</dbReference>
<evidence type="ECO:0000256" key="6">
    <source>
        <dbReference type="ARBA" id="ARBA00022776"/>
    </source>
</evidence>
<dbReference type="GO" id="GO:0051301">
    <property type="term" value="P:cell division"/>
    <property type="evidence" value="ECO:0007669"/>
    <property type="project" value="UniProtKB-UniRule"/>
</dbReference>
<evidence type="ECO:0000256" key="10">
    <source>
        <dbReference type="RuleBase" id="RU367150"/>
    </source>
</evidence>
<evidence type="ECO:0000256" key="9">
    <source>
        <dbReference type="ARBA" id="ARBA00023328"/>
    </source>
</evidence>
<sequence length="170" mass="19739">MQDIKNEYIGFIEKTLSEYLVVTQLKNQIEILQQKHKTASSSRHEMVKKIGKERKKAAVLILEKQNFLLNKFYDFYKENLGFEMKRLKGGGNEEQSEILFSFNHINKNKPLDTFTFILVLNGKTYSGNEKKCSPHIQEMDKLLAKLNKTDDLSNFVIHTRKNFCSIAGTT</sequence>
<keyword evidence="8 10" id="KW-0131">Cell cycle</keyword>
<comment type="function">
    <text evidence="10">Acts as a component of the essential kinetochore-associated NDC80 complex, which is required for chromosome segregation and spindle checkpoint activity.</text>
</comment>
<comment type="similarity">
    <text evidence="2 10">Belongs to the SPC25 family.</text>
</comment>
<dbReference type="AlphaFoldDB" id="A0AAV4UR71"/>
<dbReference type="PANTHER" id="PTHR14281:SF0">
    <property type="entry name" value="KINETOCHORE PROTEIN SPC25"/>
    <property type="match status" value="1"/>
</dbReference>
<reference evidence="12 13" key="1">
    <citation type="submission" date="2021-06" db="EMBL/GenBank/DDBJ databases">
        <title>Caerostris extrusa draft genome.</title>
        <authorList>
            <person name="Kono N."/>
            <person name="Arakawa K."/>
        </authorList>
    </citation>
    <scope>NUCLEOTIDE SEQUENCE [LARGE SCALE GENOMIC DNA]</scope>
</reference>
<comment type="subcellular location">
    <subcellularLocation>
        <location evidence="1">Chromosome</location>
        <location evidence="1">Centromere</location>
    </subcellularLocation>
    <subcellularLocation>
        <location evidence="10">Nucleus</location>
    </subcellularLocation>
    <subcellularLocation>
        <location evidence="10">Chromosome</location>
        <location evidence="10">Centromere</location>
        <location evidence="10">Kinetochore</location>
    </subcellularLocation>
</comment>
<feature type="domain" description="Chromosome segregation protein Spc25 C-terminal" evidence="11">
    <location>
        <begin position="94"/>
        <end position="163"/>
    </location>
</feature>
<proteinExistence type="inferred from homology"/>
<dbReference type="EMBL" id="BPLR01013303">
    <property type="protein sequence ID" value="GIY60268.1"/>
    <property type="molecule type" value="Genomic_DNA"/>
</dbReference>
<keyword evidence="10" id="KW-0995">Kinetochore</keyword>
<evidence type="ECO:0000313" key="12">
    <source>
        <dbReference type="EMBL" id="GIY60268.1"/>
    </source>
</evidence>
<evidence type="ECO:0000256" key="3">
    <source>
        <dbReference type="ARBA" id="ARBA00013692"/>
    </source>
</evidence>
<evidence type="ECO:0000256" key="2">
    <source>
        <dbReference type="ARBA" id="ARBA00006379"/>
    </source>
</evidence>
<gene>
    <name evidence="12" type="primary">AVEN_51414_1</name>
    <name evidence="12" type="ORF">CEXT_480791</name>
</gene>
<evidence type="ECO:0000313" key="13">
    <source>
        <dbReference type="Proteomes" id="UP001054945"/>
    </source>
</evidence>
<evidence type="ECO:0000256" key="5">
    <source>
        <dbReference type="ARBA" id="ARBA00022618"/>
    </source>
</evidence>
<keyword evidence="13" id="KW-1185">Reference proteome</keyword>
<keyword evidence="10" id="KW-0539">Nucleus</keyword>
<evidence type="ECO:0000259" key="11">
    <source>
        <dbReference type="Pfam" id="PF08234"/>
    </source>
</evidence>
<accession>A0AAV4UR71</accession>
<dbReference type="CDD" id="cd23784">
    <property type="entry name" value="RWD_Spc25"/>
    <property type="match status" value="1"/>
</dbReference>
<keyword evidence="9 10" id="KW-0137">Centromere</keyword>
<keyword evidence="4 10" id="KW-0158">Chromosome</keyword>
<name>A0AAV4UR71_CAEEX</name>